<feature type="region of interest" description="Disordered" evidence="10">
    <location>
        <begin position="1468"/>
        <end position="1498"/>
    </location>
</feature>
<name>A0A8C2L0H1_CYPCA</name>
<keyword evidence="3 9" id="KW-0802">TPR repeat</keyword>
<evidence type="ECO:0000256" key="4">
    <source>
        <dbReference type="ARBA" id="ARBA00023018"/>
    </source>
</evidence>
<feature type="region of interest" description="Disordered" evidence="10">
    <location>
        <begin position="72"/>
        <end position="94"/>
    </location>
</feature>
<feature type="compositionally biased region" description="Low complexity" evidence="10">
    <location>
        <begin position="1539"/>
        <end position="1554"/>
    </location>
</feature>
<feature type="domain" description="TANC1/2-like winged helix" evidence="12">
    <location>
        <begin position="716"/>
        <end position="868"/>
    </location>
</feature>
<feature type="repeat" description="ANK" evidence="8">
    <location>
        <begin position="1134"/>
        <end position="1166"/>
    </location>
</feature>
<dbReference type="SUPFAM" id="SSF52540">
    <property type="entry name" value="P-loop containing nucleoside triphosphate hydrolases"/>
    <property type="match status" value="1"/>
</dbReference>
<dbReference type="PANTHER" id="PTHR24166">
    <property type="entry name" value="ROLLING PEBBLES, ISOFORM B"/>
    <property type="match status" value="1"/>
</dbReference>
<evidence type="ECO:0000259" key="11">
    <source>
        <dbReference type="Pfam" id="PF25520"/>
    </source>
</evidence>
<dbReference type="Pfam" id="PF00023">
    <property type="entry name" value="Ank"/>
    <property type="match status" value="1"/>
</dbReference>
<feature type="repeat" description="ANK" evidence="8">
    <location>
        <begin position="906"/>
        <end position="938"/>
    </location>
</feature>
<feature type="region of interest" description="Disordered" evidence="10">
    <location>
        <begin position="196"/>
        <end position="291"/>
    </location>
</feature>
<feature type="compositionally biased region" description="Basic and acidic residues" evidence="10">
    <location>
        <begin position="1"/>
        <end position="12"/>
    </location>
</feature>
<comment type="similarity">
    <text evidence="7">Belongs to the TANC family.</text>
</comment>
<dbReference type="PANTHER" id="PTHR24166:SF23">
    <property type="entry name" value="PROTEIN TANC1"/>
    <property type="match status" value="1"/>
</dbReference>
<accession>A0A8C2L0H1</accession>
<dbReference type="InterPro" id="IPR027417">
    <property type="entry name" value="P-loop_NTPase"/>
</dbReference>
<evidence type="ECO:0000313" key="13">
    <source>
        <dbReference type="Ensembl" id="ENSCCRP00020117260.1"/>
    </source>
</evidence>
<feature type="compositionally biased region" description="Polar residues" evidence="10">
    <location>
        <begin position="1417"/>
        <end position="1440"/>
    </location>
</feature>
<feature type="repeat" description="ANK" evidence="8">
    <location>
        <begin position="1167"/>
        <end position="1199"/>
    </location>
</feature>
<feature type="compositionally biased region" description="Acidic residues" evidence="10">
    <location>
        <begin position="1402"/>
        <end position="1416"/>
    </location>
</feature>
<keyword evidence="4" id="KW-0770">Synapse</keyword>
<dbReference type="SMART" id="SM00248">
    <property type="entry name" value="ANK"/>
    <property type="match status" value="10"/>
</dbReference>
<feature type="repeat" description="ANK" evidence="8">
    <location>
        <begin position="1101"/>
        <end position="1133"/>
    </location>
</feature>
<dbReference type="FunFam" id="1.25.40.20:FF:000229">
    <property type="entry name" value="protein TANC1 isoform X3"/>
    <property type="match status" value="1"/>
</dbReference>
<evidence type="ECO:0000256" key="7">
    <source>
        <dbReference type="ARBA" id="ARBA00038259"/>
    </source>
</evidence>
<dbReference type="Pfam" id="PF12796">
    <property type="entry name" value="Ank_2"/>
    <property type="match status" value="2"/>
</dbReference>
<dbReference type="InterPro" id="IPR011990">
    <property type="entry name" value="TPR-like_helical_dom_sf"/>
</dbReference>
<feature type="region of interest" description="Disordered" evidence="10">
    <location>
        <begin position="1"/>
        <end position="42"/>
    </location>
</feature>
<dbReference type="InterPro" id="IPR002110">
    <property type="entry name" value="Ankyrin_rpt"/>
</dbReference>
<feature type="region of interest" description="Disordered" evidence="10">
    <location>
        <begin position="413"/>
        <end position="461"/>
    </location>
</feature>
<dbReference type="InterPro" id="IPR036770">
    <property type="entry name" value="Ankyrin_rpt-contain_sf"/>
</dbReference>
<dbReference type="InterPro" id="IPR019734">
    <property type="entry name" value="TPR_rpt"/>
</dbReference>
<dbReference type="Pfam" id="PF25520">
    <property type="entry name" value="AAA_lid_TANC1"/>
    <property type="match status" value="1"/>
</dbReference>
<evidence type="ECO:0000256" key="3">
    <source>
        <dbReference type="ARBA" id="ARBA00022803"/>
    </source>
</evidence>
<feature type="compositionally biased region" description="Low complexity" evidence="10">
    <location>
        <begin position="244"/>
        <end position="255"/>
    </location>
</feature>
<evidence type="ECO:0000256" key="1">
    <source>
        <dbReference type="ARBA" id="ARBA00022553"/>
    </source>
</evidence>
<evidence type="ECO:0000256" key="6">
    <source>
        <dbReference type="ARBA" id="ARBA00034110"/>
    </source>
</evidence>
<feature type="compositionally biased region" description="Low complexity" evidence="10">
    <location>
        <begin position="1488"/>
        <end position="1498"/>
    </location>
</feature>
<dbReference type="SUPFAM" id="SSF48452">
    <property type="entry name" value="TPR-like"/>
    <property type="match status" value="1"/>
</dbReference>
<proteinExistence type="inferred from homology"/>
<protein>
    <submittedName>
        <fullName evidence="13">Tetratricopeptide repeat, ankyrin repeat and coiled-coil containing 1</fullName>
    </submittedName>
</protein>
<evidence type="ECO:0000259" key="12">
    <source>
        <dbReference type="Pfam" id="PF25521"/>
    </source>
</evidence>
<dbReference type="InterPro" id="IPR058018">
    <property type="entry name" value="AAA_lid_TANC1/2"/>
</dbReference>
<feature type="repeat" description="ANK" evidence="8">
    <location>
        <begin position="1038"/>
        <end position="1067"/>
    </location>
</feature>
<feature type="repeat" description="ANK" evidence="8">
    <location>
        <begin position="1068"/>
        <end position="1100"/>
    </location>
</feature>
<dbReference type="Pfam" id="PF25521">
    <property type="entry name" value="WHD_TANC1"/>
    <property type="match status" value="1"/>
</dbReference>
<dbReference type="PROSITE" id="PS50297">
    <property type="entry name" value="ANK_REP_REGION"/>
    <property type="match status" value="4"/>
</dbReference>
<feature type="compositionally biased region" description="Polar residues" evidence="10">
    <location>
        <begin position="1468"/>
        <end position="1487"/>
    </location>
</feature>
<dbReference type="Gene3D" id="1.25.40.20">
    <property type="entry name" value="Ankyrin repeat-containing domain"/>
    <property type="match status" value="3"/>
</dbReference>
<dbReference type="Proteomes" id="UP000694701">
    <property type="component" value="Unplaced"/>
</dbReference>
<dbReference type="Ensembl" id="ENSCCRT00020127838.1">
    <property type="protein sequence ID" value="ENSCCRP00020117260.1"/>
    <property type="gene ID" value="ENSCCRG00020052745.1"/>
</dbReference>
<keyword evidence="5 8" id="KW-0040">ANK repeat</keyword>
<keyword evidence="2" id="KW-0677">Repeat</keyword>
<dbReference type="InterPro" id="IPR058056">
    <property type="entry name" value="WH_TANC1/2"/>
</dbReference>
<dbReference type="Gene3D" id="1.25.40.10">
    <property type="entry name" value="Tetratricopeptide repeat domain"/>
    <property type="match status" value="1"/>
</dbReference>
<evidence type="ECO:0000256" key="8">
    <source>
        <dbReference type="PROSITE-ProRule" id="PRU00023"/>
    </source>
</evidence>
<feature type="compositionally biased region" description="Polar residues" evidence="10">
    <location>
        <begin position="444"/>
        <end position="458"/>
    </location>
</feature>
<evidence type="ECO:0000256" key="2">
    <source>
        <dbReference type="ARBA" id="ARBA00022737"/>
    </source>
</evidence>
<dbReference type="PROSITE" id="PS50005">
    <property type="entry name" value="TPR"/>
    <property type="match status" value="2"/>
</dbReference>
<feature type="compositionally biased region" description="Basic and acidic residues" evidence="10">
    <location>
        <begin position="1562"/>
        <end position="1572"/>
    </location>
</feature>
<comment type="subcellular location">
    <subcellularLocation>
        <location evidence="6">Postsynapse</location>
    </subcellularLocation>
</comment>
<feature type="compositionally biased region" description="Polar residues" evidence="10">
    <location>
        <begin position="1377"/>
        <end position="1389"/>
    </location>
</feature>
<dbReference type="FunFam" id="1.25.40.20:FF:000036">
    <property type="entry name" value="protein TANC2 isoform X2"/>
    <property type="match status" value="1"/>
</dbReference>
<feature type="domain" description="TANC1/2-like AAA+ ATPase lid" evidence="11">
    <location>
        <begin position="620"/>
        <end position="714"/>
    </location>
</feature>
<evidence type="ECO:0000256" key="5">
    <source>
        <dbReference type="ARBA" id="ARBA00023043"/>
    </source>
</evidence>
<sequence>MIKNCETEKRQTGEPYPLSVQRRCPGGGMQDPAGVRPYPPADEGLRLSLAKGVSMSLPSSPLLPRQTYMMAARPSKKSPGPVRKPKYVESPRVPGNVITSSLRKRLVPDHPQSIHRPSLAGPGPSPATQELMTRLGFLLGEGIPGSSRIPMDDKNEKKVFSAAAAKVRERDVSHSRSPVNLRSAPEIVYVSNTVSSRPATITSSSENDDRSGSSLEWGKEGSIRSCAQHVRPDTCSPVAEEEASTSGTGVRSVSTAKKTSGAVGSEGPVQYPTQNSSSLMMPRPNSVAATSSTKLEDLSYLDEQRNTPLRTSIRLPWHHTGGRAPHDKARFAPYKPTDIMLKPLLFEVPSITTDSVFVGRDWLFQQLEDDLRPSESGESSGSIIVGNVGFGKTAIISRLVALSCHGVRMRQIASNSPSASPKSEFCTPDLPLSQPPQPTPPPSATNTLRSSSCPSTPELQRRREEAVKRLAAKVVAYHYCQADNTYTCLVPEFVHSVAALLCRAHQLGAFRELLLKEPHLQSMLSLRSCVQDPMAAFRRGILQPLVNLRKERKIPEEDCIILIDGLNEAEFHKPDYGDTVASFITKIISKFPNWLKLIVTVRTSLLEITSLLPFSKISLDEFPESKEIGTDLNAYIQHRINSSQNILNNISLNGKADPIIVGKVSSHLISRSQGSYLYLKLTLDLFEKGHLVIKSASYKVVPVSLSELYLLQCNMKFMSNSAFERAVPVLNVALASLHPMTDEQLFQALNAGSERGELLWDDFQQRMETLSCFLIKRRDKTRMFCHPSFREWLVWRADGESSDFLCDPRSGHALMAFMLSRQEGKLNRQQTMELGHHILKAHIFKGLSKKTGVSSSVLQALWISCSTDGLSAALASLRNLYTPNVKVSRLLMLGGANVNYRTEVLNNAPVLCVQAHLGHQEMVSLLLEFGANVDVVSENGMSSLCYSAAAGHLGLVSLLCKRGATVDHVDKSGQCALVHAALRGHSEVIECLLELSWSTEGQQDLSLKNKALQQGLIAACSMGHIHVKCVFAFLFILTALTAAAGRGKMEVCSFLLERGAQVQQVNRRGACALFCAVRQGHWQIADLLLQHGADVNVSDKQGRTLLMVAACEGHLSTADFLLSKGASLASVDKEGLTPLSWACLKGHKNVVQFLVEKGAVIDHSDKNGRTPLDLAAFYGDADIVHYLVEKGAVIEHVDYSGMRPLDRAIGCRNTSVVLTLLKKGAKLGHAAWAMATSKPDILIILLQKLMEEGNLLYKRGKMKEAAQRYQYALRKFPREGFGDELKAFKELRVSLYLNLSRCRRKTNDFGMAEEFATKALELKPKSYEAYYARARAKRSSRQFTAALADLHEASKLCPNNREICRLLARVEDECKQMQRSQSKHQSLSNLPADPEHAGPERADDDEEEEEDDDDSEAWSQNIYSLNRTSNGRSVSPPQRQSLRHQHQKSLVLQPSKQAQIVKTNQHLGSLQAGSTRPTNTKSQSQYAPSSPIPSRHISSVLKAGPGIDISPLLPTNDDADVQMHSSKTLEGTDASMRVSSSTSSLASSSSLSDSGKAQGPDVRTKTITDKPKISQTGSVEYKPRPFMGIMDKTARFQQQQQQQPVASRGWQSHSTEGLVASAGLTGEIEYGKPSGAYYEPLKGPTLGGLRNGSLHAKEFCYKESKPVLAMAHSFTESMSKQPGLTQENPTIHVAAMKPKRSFIESNV</sequence>
<feature type="compositionally biased region" description="Basic and acidic residues" evidence="10">
    <location>
        <begin position="207"/>
        <end position="222"/>
    </location>
</feature>
<dbReference type="SUPFAM" id="SSF48403">
    <property type="entry name" value="Ankyrin repeat"/>
    <property type="match status" value="1"/>
</dbReference>
<reference evidence="13" key="1">
    <citation type="submission" date="2025-08" db="UniProtKB">
        <authorList>
            <consortium name="Ensembl"/>
        </authorList>
    </citation>
    <scope>IDENTIFICATION</scope>
</reference>
<dbReference type="InterPro" id="IPR050889">
    <property type="entry name" value="Dendritic_Spine_Reg/Scaffold"/>
</dbReference>
<keyword evidence="1" id="KW-0597">Phosphoprotein</keyword>
<feature type="region of interest" description="Disordered" evidence="10">
    <location>
        <begin position="1528"/>
        <end position="1584"/>
    </location>
</feature>
<feature type="repeat" description="ANK" evidence="8">
    <location>
        <begin position="939"/>
        <end position="971"/>
    </location>
</feature>
<evidence type="ECO:0000256" key="9">
    <source>
        <dbReference type="PROSITE-ProRule" id="PRU00339"/>
    </source>
</evidence>
<organism evidence="13 14">
    <name type="scientific">Cyprinus carpio</name>
    <name type="common">Common carp</name>
    <dbReference type="NCBI Taxonomy" id="7962"/>
    <lineage>
        <taxon>Eukaryota</taxon>
        <taxon>Metazoa</taxon>
        <taxon>Chordata</taxon>
        <taxon>Craniata</taxon>
        <taxon>Vertebrata</taxon>
        <taxon>Euteleostomi</taxon>
        <taxon>Actinopterygii</taxon>
        <taxon>Neopterygii</taxon>
        <taxon>Teleostei</taxon>
        <taxon>Ostariophysi</taxon>
        <taxon>Cypriniformes</taxon>
        <taxon>Cyprinidae</taxon>
        <taxon>Cyprininae</taxon>
        <taxon>Cyprinus</taxon>
    </lineage>
</organism>
<feature type="region of interest" description="Disordered" evidence="10">
    <location>
        <begin position="1377"/>
        <end position="1450"/>
    </location>
</feature>
<feature type="repeat" description="TPR" evidence="9">
    <location>
        <begin position="1293"/>
        <end position="1326"/>
    </location>
</feature>
<dbReference type="GO" id="GO:0098794">
    <property type="term" value="C:postsynapse"/>
    <property type="evidence" value="ECO:0007669"/>
    <property type="project" value="UniProtKB-SubCell"/>
</dbReference>
<feature type="compositionally biased region" description="Pro residues" evidence="10">
    <location>
        <begin position="433"/>
        <end position="443"/>
    </location>
</feature>
<feature type="repeat" description="TPR" evidence="9">
    <location>
        <begin position="1246"/>
        <end position="1279"/>
    </location>
</feature>
<dbReference type="SMART" id="SM00028">
    <property type="entry name" value="TPR"/>
    <property type="match status" value="3"/>
</dbReference>
<evidence type="ECO:0000313" key="14">
    <source>
        <dbReference type="Proteomes" id="UP000694701"/>
    </source>
</evidence>
<dbReference type="PROSITE" id="PS50088">
    <property type="entry name" value="ANK_REPEAT"/>
    <property type="match status" value="7"/>
</dbReference>
<evidence type="ECO:0000256" key="10">
    <source>
        <dbReference type="SAM" id="MobiDB-lite"/>
    </source>
</evidence>